<organism evidence="3 4">
    <name type="scientific">Klebsormidium nitens</name>
    <name type="common">Green alga</name>
    <name type="synonym">Ulothrix nitens</name>
    <dbReference type="NCBI Taxonomy" id="105231"/>
    <lineage>
        <taxon>Eukaryota</taxon>
        <taxon>Viridiplantae</taxon>
        <taxon>Streptophyta</taxon>
        <taxon>Klebsormidiophyceae</taxon>
        <taxon>Klebsormidiales</taxon>
        <taxon>Klebsormidiaceae</taxon>
        <taxon>Klebsormidium</taxon>
    </lineage>
</organism>
<proteinExistence type="predicted"/>
<feature type="compositionally biased region" description="Polar residues" evidence="2">
    <location>
        <begin position="13"/>
        <end position="24"/>
    </location>
</feature>
<dbReference type="Proteomes" id="UP000054558">
    <property type="component" value="Unassembled WGS sequence"/>
</dbReference>
<evidence type="ECO:0000256" key="1">
    <source>
        <dbReference type="SAM" id="Coils"/>
    </source>
</evidence>
<sequence length="169" mass="19329">MHHSFSVHGKGTVSLSRNPSQVRTTRVHPVQCHTSGSNLQSLWTRVKICRPRQDLGSKKVDSHFTFVSALPSSETAVAVNEDAAQSLAQIDCRQREALSAERLRLMDEEDRRARQREEWHREMAALEKEVAAMKERVRTVQNYLTYKHLGQSLPTSPLHCNEDRTTVNR</sequence>
<protein>
    <submittedName>
        <fullName evidence="3">Uncharacterized protein</fullName>
    </submittedName>
</protein>
<evidence type="ECO:0000313" key="3">
    <source>
        <dbReference type="EMBL" id="GAQ85538.1"/>
    </source>
</evidence>
<accession>A0A1Y1IBS3</accession>
<keyword evidence="4" id="KW-1185">Reference proteome</keyword>
<evidence type="ECO:0000313" key="4">
    <source>
        <dbReference type="Proteomes" id="UP000054558"/>
    </source>
</evidence>
<gene>
    <name evidence="3" type="ORF">KFL_002400100</name>
</gene>
<dbReference type="AlphaFoldDB" id="A0A1Y1IBS3"/>
<feature type="coiled-coil region" evidence="1">
    <location>
        <begin position="98"/>
        <end position="143"/>
    </location>
</feature>
<dbReference type="EMBL" id="DF237189">
    <property type="protein sequence ID" value="GAQ85538.1"/>
    <property type="molecule type" value="Genomic_DNA"/>
</dbReference>
<name>A0A1Y1IBS3_KLENI</name>
<keyword evidence="1" id="KW-0175">Coiled coil</keyword>
<feature type="region of interest" description="Disordered" evidence="2">
    <location>
        <begin position="1"/>
        <end position="28"/>
    </location>
</feature>
<reference evidence="3 4" key="1">
    <citation type="journal article" date="2014" name="Nat. Commun.">
        <title>Klebsormidium flaccidum genome reveals primary factors for plant terrestrial adaptation.</title>
        <authorList>
            <person name="Hori K."/>
            <person name="Maruyama F."/>
            <person name="Fujisawa T."/>
            <person name="Togashi T."/>
            <person name="Yamamoto N."/>
            <person name="Seo M."/>
            <person name="Sato S."/>
            <person name="Yamada T."/>
            <person name="Mori H."/>
            <person name="Tajima N."/>
            <person name="Moriyama T."/>
            <person name="Ikeuchi M."/>
            <person name="Watanabe M."/>
            <person name="Wada H."/>
            <person name="Kobayashi K."/>
            <person name="Saito M."/>
            <person name="Masuda T."/>
            <person name="Sasaki-Sekimoto Y."/>
            <person name="Mashiguchi K."/>
            <person name="Awai K."/>
            <person name="Shimojima M."/>
            <person name="Masuda S."/>
            <person name="Iwai M."/>
            <person name="Nobusawa T."/>
            <person name="Narise T."/>
            <person name="Kondo S."/>
            <person name="Saito H."/>
            <person name="Sato R."/>
            <person name="Murakawa M."/>
            <person name="Ihara Y."/>
            <person name="Oshima-Yamada Y."/>
            <person name="Ohtaka K."/>
            <person name="Satoh M."/>
            <person name="Sonobe K."/>
            <person name="Ishii M."/>
            <person name="Ohtani R."/>
            <person name="Kanamori-Sato M."/>
            <person name="Honoki R."/>
            <person name="Miyazaki D."/>
            <person name="Mochizuki H."/>
            <person name="Umetsu J."/>
            <person name="Higashi K."/>
            <person name="Shibata D."/>
            <person name="Kamiya Y."/>
            <person name="Sato N."/>
            <person name="Nakamura Y."/>
            <person name="Tabata S."/>
            <person name="Ida S."/>
            <person name="Kurokawa K."/>
            <person name="Ohta H."/>
        </authorList>
    </citation>
    <scope>NUCLEOTIDE SEQUENCE [LARGE SCALE GENOMIC DNA]</scope>
    <source>
        <strain evidence="3 4">NIES-2285</strain>
    </source>
</reference>
<evidence type="ECO:0000256" key="2">
    <source>
        <dbReference type="SAM" id="MobiDB-lite"/>
    </source>
</evidence>